<evidence type="ECO:0000313" key="1">
    <source>
        <dbReference type="EMBL" id="PPB84645.1"/>
    </source>
</evidence>
<dbReference type="EMBL" id="PRDW01000002">
    <property type="protein sequence ID" value="PPB84645.1"/>
    <property type="molecule type" value="Genomic_DNA"/>
</dbReference>
<name>A0A2P5KD79_9BURK</name>
<sequence>MSANAVVPARIDKRIKEEASIILAATGLTVSDAFRIILTRVAHEKPFHLSRWCQMKLLSRLCVRPCR</sequence>
<dbReference type="Proteomes" id="UP000243096">
    <property type="component" value="Unassembled WGS sequence"/>
</dbReference>
<dbReference type="Gene3D" id="1.10.1220.10">
    <property type="entry name" value="Met repressor-like"/>
    <property type="match status" value="1"/>
</dbReference>
<reference evidence="1 2" key="1">
    <citation type="submission" date="2018-01" db="EMBL/GenBank/DDBJ databases">
        <title>Genomic Encyclopedia of Type Strains, Phase III (KMG-III): the genomes of soil and plant-associated and newly described type strains.</title>
        <authorList>
            <person name="Whitman W."/>
        </authorList>
    </citation>
    <scope>NUCLEOTIDE SEQUENCE [LARGE SCALE GENOMIC DNA]</scope>
    <source>
        <strain evidence="1 2">HKI456</strain>
    </source>
</reference>
<dbReference type="InterPro" id="IPR013321">
    <property type="entry name" value="Arc_rbn_hlx_hlx"/>
</dbReference>
<protein>
    <submittedName>
        <fullName evidence="1">Addiction module RelB/DinJ family antitoxin</fullName>
    </submittedName>
</protein>
<accession>A0A2P5KD79</accession>
<comment type="caution">
    <text evidence="1">The sequence shown here is derived from an EMBL/GenBank/DDBJ whole genome shotgun (WGS) entry which is preliminary data.</text>
</comment>
<dbReference type="InterPro" id="IPR007337">
    <property type="entry name" value="RelB/DinJ"/>
</dbReference>
<dbReference type="RefSeq" id="WP_233203025.1">
    <property type="nucleotide sequence ID" value="NZ_CP062178.1"/>
</dbReference>
<dbReference type="AlphaFoldDB" id="A0A2P5KD79"/>
<evidence type="ECO:0000313" key="2">
    <source>
        <dbReference type="Proteomes" id="UP000243096"/>
    </source>
</evidence>
<organism evidence="1 2">
    <name type="scientific">Mycetohabitans endofungorum</name>
    <dbReference type="NCBI Taxonomy" id="417203"/>
    <lineage>
        <taxon>Bacteria</taxon>
        <taxon>Pseudomonadati</taxon>
        <taxon>Pseudomonadota</taxon>
        <taxon>Betaproteobacteria</taxon>
        <taxon>Burkholderiales</taxon>
        <taxon>Burkholderiaceae</taxon>
        <taxon>Mycetohabitans</taxon>
    </lineage>
</organism>
<keyword evidence="2" id="KW-1185">Reference proteome</keyword>
<dbReference type="GO" id="GO:0006355">
    <property type="term" value="P:regulation of DNA-templated transcription"/>
    <property type="evidence" value="ECO:0007669"/>
    <property type="project" value="InterPro"/>
</dbReference>
<gene>
    <name evidence="1" type="ORF">B0O95_10242</name>
</gene>
<dbReference type="Pfam" id="PF04221">
    <property type="entry name" value="RelB"/>
    <property type="match status" value="1"/>
</dbReference>
<proteinExistence type="predicted"/>